<dbReference type="Gene3D" id="1.10.12.10">
    <property type="entry name" value="Lyase 2-enoyl-coa Hydratase, Chain A, domain 2"/>
    <property type="match status" value="1"/>
</dbReference>
<dbReference type="InterPro" id="IPR001753">
    <property type="entry name" value="Enoyl-CoA_hydra/iso"/>
</dbReference>
<dbReference type="PANTHER" id="PTHR43802:SF1">
    <property type="entry name" value="IP11341P-RELATED"/>
    <property type="match status" value="1"/>
</dbReference>
<sequence length="246" mass="26834">METSIVIYEVENQVAMITLNRPEVKNALSKSTLDELYNLFKKANDDEHVKVIVVQGSGNAFSAGADIKSIPLEDMKSFDYGSYLDDTYNRLIRQIVSTSKPVVAYINGIAVGAGLSIALACDYRVASNEAKLGLGFLKIGLVPDAGASYFLPRLIGLSKSMELALGKMISADEALHMNLVTQIGQLDQLISSLKGVPPTAFGLMKQNFQCSFDHHFEDVLQMEVTAQRQAGKTKEHQAAITQFLKG</sequence>
<dbReference type="GO" id="GO:0003824">
    <property type="term" value="F:catalytic activity"/>
    <property type="evidence" value="ECO:0007669"/>
    <property type="project" value="InterPro"/>
</dbReference>
<dbReference type="InterPro" id="IPR014748">
    <property type="entry name" value="Enoyl-CoA_hydra_C"/>
</dbReference>
<dbReference type="CDD" id="cd06558">
    <property type="entry name" value="crotonase-like"/>
    <property type="match status" value="1"/>
</dbReference>
<dbReference type="InterPro" id="IPR029045">
    <property type="entry name" value="ClpP/crotonase-like_dom_sf"/>
</dbReference>
<dbReference type="Pfam" id="PF00378">
    <property type="entry name" value="ECH_1"/>
    <property type="match status" value="1"/>
</dbReference>
<keyword evidence="4" id="KW-1185">Reference proteome</keyword>
<dbReference type="AlphaFoldDB" id="A0A9X2I677"/>
<gene>
    <name evidence="3" type="ORF">MF646_10660</name>
</gene>
<comment type="similarity">
    <text evidence="1 2">Belongs to the enoyl-CoA hydratase/isomerase family.</text>
</comment>
<dbReference type="Proteomes" id="UP001139150">
    <property type="component" value="Unassembled WGS sequence"/>
</dbReference>
<dbReference type="SUPFAM" id="SSF52096">
    <property type="entry name" value="ClpP/crotonase"/>
    <property type="match status" value="1"/>
</dbReference>
<dbReference type="EMBL" id="JAKRYL010000009">
    <property type="protein sequence ID" value="MCL7747579.1"/>
    <property type="molecule type" value="Genomic_DNA"/>
</dbReference>
<evidence type="ECO:0000313" key="3">
    <source>
        <dbReference type="EMBL" id="MCL7747579.1"/>
    </source>
</evidence>
<accession>A0A9X2I677</accession>
<evidence type="ECO:0000313" key="4">
    <source>
        <dbReference type="Proteomes" id="UP001139150"/>
    </source>
</evidence>
<dbReference type="RefSeq" id="WP_250096476.1">
    <property type="nucleotide sequence ID" value="NZ_JAKRYL010000009.1"/>
</dbReference>
<protein>
    <submittedName>
        <fullName evidence="3">Enoyl-CoA hydratase-related protein</fullName>
    </submittedName>
</protein>
<evidence type="ECO:0000256" key="1">
    <source>
        <dbReference type="ARBA" id="ARBA00005254"/>
    </source>
</evidence>
<dbReference type="InterPro" id="IPR018376">
    <property type="entry name" value="Enoyl-CoA_hyd/isom_CS"/>
</dbReference>
<comment type="caution">
    <text evidence="3">The sequence shown here is derived from an EMBL/GenBank/DDBJ whole genome shotgun (WGS) entry which is preliminary data.</text>
</comment>
<dbReference type="PROSITE" id="PS00166">
    <property type="entry name" value="ENOYL_COA_HYDRATASE"/>
    <property type="match status" value="1"/>
</dbReference>
<organism evidence="3 4">
    <name type="scientific">Halalkalibacter alkaliphilus</name>
    <dbReference type="NCBI Taxonomy" id="2917993"/>
    <lineage>
        <taxon>Bacteria</taxon>
        <taxon>Bacillati</taxon>
        <taxon>Bacillota</taxon>
        <taxon>Bacilli</taxon>
        <taxon>Bacillales</taxon>
        <taxon>Bacillaceae</taxon>
        <taxon>Halalkalibacter</taxon>
    </lineage>
</organism>
<proteinExistence type="inferred from homology"/>
<name>A0A9X2I677_9BACI</name>
<dbReference type="Gene3D" id="3.90.226.10">
    <property type="entry name" value="2-enoyl-CoA Hydratase, Chain A, domain 1"/>
    <property type="match status" value="1"/>
</dbReference>
<dbReference type="PANTHER" id="PTHR43802">
    <property type="entry name" value="ENOYL-COA HYDRATASE"/>
    <property type="match status" value="1"/>
</dbReference>
<reference evidence="3" key="1">
    <citation type="submission" date="2022-02" db="EMBL/GenBank/DDBJ databases">
        <title>Halalkalibacter sp. nov. isolated from Lonar Lake, India.</title>
        <authorList>
            <person name="Joshi A."/>
            <person name="Thite S."/>
            <person name="Lodha T."/>
        </authorList>
    </citation>
    <scope>NUCLEOTIDE SEQUENCE</scope>
    <source>
        <strain evidence="3">MEB205</strain>
    </source>
</reference>
<evidence type="ECO:0000256" key="2">
    <source>
        <dbReference type="RuleBase" id="RU003707"/>
    </source>
</evidence>